<evidence type="ECO:0000256" key="1">
    <source>
        <dbReference type="SAM" id="MobiDB-lite"/>
    </source>
</evidence>
<feature type="compositionally biased region" description="Low complexity" evidence="1">
    <location>
        <begin position="1"/>
        <end position="12"/>
    </location>
</feature>
<dbReference type="Pfam" id="PF02627">
    <property type="entry name" value="CMD"/>
    <property type="match status" value="1"/>
</dbReference>
<dbReference type="OrthoDB" id="9801997at2"/>
<organism evidence="3 4">
    <name type="scientific">Mangrovimicrobium sediminis</name>
    <dbReference type="NCBI Taxonomy" id="2562682"/>
    <lineage>
        <taxon>Bacteria</taxon>
        <taxon>Pseudomonadati</taxon>
        <taxon>Pseudomonadota</taxon>
        <taxon>Gammaproteobacteria</taxon>
        <taxon>Cellvibrionales</taxon>
        <taxon>Halieaceae</taxon>
        <taxon>Mangrovimicrobium</taxon>
    </lineage>
</organism>
<feature type="region of interest" description="Disordered" evidence="1">
    <location>
        <begin position="1"/>
        <end position="38"/>
    </location>
</feature>
<feature type="domain" description="Carboxymuconolactone decarboxylase-like" evidence="2">
    <location>
        <begin position="94"/>
        <end position="159"/>
    </location>
</feature>
<evidence type="ECO:0000313" key="4">
    <source>
        <dbReference type="Proteomes" id="UP000298050"/>
    </source>
</evidence>
<comment type="caution">
    <text evidence="3">The sequence shown here is derived from an EMBL/GenBank/DDBJ whole genome shotgun (WGS) entry which is preliminary data.</text>
</comment>
<reference evidence="3 4" key="1">
    <citation type="submission" date="2019-04" db="EMBL/GenBank/DDBJ databases">
        <title>Taxonomy of novel Haliea sp. from mangrove soil of West Coast of India.</title>
        <authorList>
            <person name="Verma A."/>
            <person name="Kumar P."/>
            <person name="Krishnamurthi S."/>
        </authorList>
    </citation>
    <scope>NUCLEOTIDE SEQUENCE [LARGE SCALE GENOMIC DNA]</scope>
    <source>
        <strain evidence="3 4">SAOS-164</strain>
    </source>
</reference>
<dbReference type="InterPro" id="IPR003779">
    <property type="entry name" value="CMD-like"/>
</dbReference>
<dbReference type="AlphaFoldDB" id="A0A4Z0M631"/>
<name>A0A4Z0M631_9GAMM</name>
<evidence type="ECO:0000259" key="2">
    <source>
        <dbReference type="Pfam" id="PF02627"/>
    </source>
</evidence>
<sequence>MAAAARAHAARAGVPGGDGTVRHLGQHPRGRPGGTTARVRIGGHHLQVFLRALRHRHALPPATGHAAGAAVSGHQPRLAAAELTAGDSVGGPLEQAMGEFANAVVRANTLDPLTTEIVRLRCAQIHDCRICGSLRLRDAQEAGFDEAMQRKIARYETSDFPPAVIAALRLCDAIIMRPAWADDALKAELHQHFSAAQIAEICLDVMKWSQQKPLVALRTEEPPWAQTTLLSFDERGAPVFGGPA</sequence>
<gene>
    <name evidence="3" type="ORF">E4634_06645</name>
</gene>
<dbReference type="EMBL" id="SRLE01000005">
    <property type="protein sequence ID" value="TGD74867.1"/>
    <property type="molecule type" value="Genomic_DNA"/>
</dbReference>
<dbReference type="GO" id="GO:0051920">
    <property type="term" value="F:peroxiredoxin activity"/>
    <property type="evidence" value="ECO:0007669"/>
    <property type="project" value="InterPro"/>
</dbReference>
<proteinExistence type="predicted"/>
<protein>
    <submittedName>
        <fullName evidence="3">Carboxymuconolactone decarboxylase family protein</fullName>
    </submittedName>
</protein>
<keyword evidence="4" id="KW-1185">Reference proteome</keyword>
<evidence type="ECO:0000313" key="3">
    <source>
        <dbReference type="EMBL" id="TGD74867.1"/>
    </source>
</evidence>
<accession>A0A4Z0M631</accession>
<dbReference type="Gene3D" id="1.20.1290.10">
    <property type="entry name" value="AhpD-like"/>
    <property type="match status" value="1"/>
</dbReference>
<dbReference type="InterPro" id="IPR029032">
    <property type="entry name" value="AhpD-like"/>
</dbReference>
<dbReference type="Proteomes" id="UP000298050">
    <property type="component" value="Unassembled WGS sequence"/>
</dbReference>
<dbReference type="SUPFAM" id="SSF69118">
    <property type="entry name" value="AhpD-like"/>
    <property type="match status" value="1"/>
</dbReference>